<gene>
    <name evidence="1" type="ORF">BDV25DRAFT_145895</name>
</gene>
<name>A0A5N6TCT9_ASPAV</name>
<proteinExistence type="predicted"/>
<keyword evidence="2" id="KW-1185">Reference proteome</keyword>
<dbReference type="OrthoDB" id="2156052at2759"/>
<dbReference type="AlphaFoldDB" id="A0A5N6TCT9"/>
<protein>
    <recommendedName>
        <fullName evidence="3">Fungal-type protein kinase domain-containing protein</fullName>
    </recommendedName>
</protein>
<dbReference type="EMBL" id="ML742675">
    <property type="protein sequence ID" value="KAE8144195.1"/>
    <property type="molecule type" value="Genomic_DNA"/>
</dbReference>
<reference evidence="1 2" key="1">
    <citation type="submission" date="2019-04" db="EMBL/GenBank/DDBJ databases">
        <title>Friends and foes A comparative genomics study of 23 Aspergillus species from section Flavi.</title>
        <authorList>
            <consortium name="DOE Joint Genome Institute"/>
            <person name="Kjaerbolling I."/>
            <person name="Vesth T."/>
            <person name="Frisvad J.C."/>
            <person name="Nybo J.L."/>
            <person name="Theobald S."/>
            <person name="Kildgaard S."/>
            <person name="Isbrandt T."/>
            <person name="Kuo A."/>
            <person name="Sato A."/>
            <person name="Lyhne E.K."/>
            <person name="Kogle M.E."/>
            <person name="Wiebenga A."/>
            <person name="Kun R.S."/>
            <person name="Lubbers R.J."/>
            <person name="Makela M.R."/>
            <person name="Barry K."/>
            <person name="Chovatia M."/>
            <person name="Clum A."/>
            <person name="Daum C."/>
            <person name="Haridas S."/>
            <person name="He G."/>
            <person name="LaButti K."/>
            <person name="Lipzen A."/>
            <person name="Mondo S."/>
            <person name="Riley R."/>
            <person name="Salamov A."/>
            <person name="Simmons B.A."/>
            <person name="Magnuson J.K."/>
            <person name="Henrissat B."/>
            <person name="Mortensen U.H."/>
            <person name="Larsen T.O."/>
            <person name="Devries R.P."/>
            <person name="Grigoriev I.V."/>
            <person name="Machida M."/>
            <person name="Baker S.E."/>
            <person name="Andersen M.R."/>
        </authorList>
    </citation>
    <scope>NUCLEOTIDE SEQUENCE [LARGE SCALE GENOMIC DNA]</scope>
    <source>
        <strain evidence="1 2">IBT 18842</strain>
    </source>
</reference>
<evidence type="ECO:0008006" key="3">
    <source>
        <dbReference type="Google" id="ProtNLM"/>
    </source>
</evidence>
<organism evidence="1 2">
    <name type="scientific">Aspergillus avenaceus</name>
    <dbReference type="NCBI Taxonomy" id="36643"/>
    <lineage>
        <taxon>Eukaryota</taxon>
        <taxon>Fungi</taxon>
        <taxon>Dikarya</taxon>
        <taxon>Ascomycota</taxon>
        <taxon>Pezizomycotina</taxon>
        <taxon>Eurotiomycetes</taxon>
        <taxon>Eurotiomycetidae</taxon>
        <taxon>Eurotiales</taxon>
        <taxon>Aspergillaceae</taxon>
        <taxon>Aspergillus</taxon>
        <taxon>Aspergillus subgen. Circumdati</taxon>
    </lineage>
</organism>
<dbReference type="Proteomes" id="UP000325780">
    <property type="component" value="Unassembled WGS sequence"/>
</dbReference>
<evidence type="ECO:0000313" key="1">
    <source>
        <dbReference type="EMBL" id="KAE8144195.1"/>
    </source>
</evidence>
<accession>A0A5N6TCT9</accession>
<evidence type="ECO:0000313" key="2">
    <source>
        <dbReference type="Proteomes" id="UP000325780"/>
    </source>
</evidence>
<sequence length="265" mass="30059">MPSGTAQRAKQVIKDSLPDLNFGIHKTKSHALHPETFIGPLVPWDNFEKEARQNLVALNLGNGGPVLGFRSSKQPTLLSEEQFVVGDEMAIQARFTERLSQAMTAILTATGSRTRFGDYKSSSDQCIKGKVPDVAIMDHNNLLRIVGELKTPWIDHHDLEAAHRDHIRLRRLFGQIVGYMVTAKLKYGFISTYCMTIFLKQEVIGGVWTIAFSRPIMSCTEWKNVEDGNYEDTVSLRECFLYLVRMAENDHIANNQVPEEQWFEC</sequence>